<proteinExistence type="predicted"/>
<dbReference type="Gene3D" id="3.20.20.120">
    <property type="entry name" value="Enolase-like C-terminal domain"/>
    <property type="match status" value="1"/>
</dbReference>
<dbReference type="PANTHER" id="PTHR13794">
    <property type="entry name" value="ENOLASE SUPERFAMILY, MANDELATE RACEMASE"/>
    <property type="match status" value="1"/>
</dbReference>
<comment type="caution">
    <text evidence="5">The sequence shown here is derived from an EMBL/GenBank/DDBJ whole genome shotgun (WGS) entry which is preliminary data.</text>
</comment>
<keyword evidence="2" id="KW-0479">Metal-binding</keyword>
<accession>X0SPY7</accession>
<dbReference type="GO" id="GO:0016836">
    <property type="term" value="F:hydro-lyase activity"/>
    <property type="evidence" value="ECO:0007669"/>
    <property type="project" value="TreeGrafter"/>
</dbReference>
<dbReference type="InterPro" id="IPR046945">
    <property type="entry name" value="RHMD-like"/>
</dbReference>
<dbReference type="PANTHER" id="PTHR13794:SF58">
    <property type="entry name" value="MITOCHONDRIAL ENOLASE SUPERFAMILY MEMBER 1"/>
    <property type="match status" value="1"/>
</dbReference>
<evidence type="ECO:0000313" key="5">
    <source>
        <dbReference type="EMBL" id="GAF83129.1"/>
    </source>
</evidence>
<keyword evidence="3" id="KW-0460">Magnesium</keyword>
<dbReference type="SUPFAM" id="SSF54826">
    <property type="entry name" value="Enolase N-terminal domain-like"/>
    <property type="match status" value="1"/>
</dbReference>
<evidence type="ECO:0000259" key="4">
    <source>
        <dbReference type="Pfam" id="PF02746"/>
    </source>
</evidence>
<evidence type="ECO:0000256" key="1">
    <source>
        <dbReference type="ARBA" id="ARBA00001946"/>
    </source>
</evidence>
<dbReference type="GO" id="GO:0000287">
    <property type="term" value="F:magnesium ion binding"/>
    <property type="evidence" value="ECO:0007669"/>
    <property type="project" value="TreeGrafter"/>
</dbReference>
<dbReference type="InterPro" id="IPR029017">
    <property type="entry name" value="Enolase-like_N"/>
</dbReference>
<protein>
    <recommendedName>
        <fullName evidence="4">Mandelate racemase/muconate lactonizing enzyme N-terminal domain-containing protein</fullName>
    </recommendedName>
</protein>
<feature type="domain" description="Mandelate racemase/muconate lactonizing enzyme N-terminal" evidence="4">
    <location>
        <begin position="30"/>
        <end position="125"/>
    </location>
</feature>
<dbReference type="AlphaFoldDB" id="X0SPY7"/>
<sequence>MPTDIYPRFKARTAGDVYGGWKFISESGDKQKVKNVFLEIDTDEGVRGISGPINWLPPAFYIDTQLKPILIGQDPFAIELIWDQMYRNAIHGRKGDNMHAISYVDVALWDIKGKALGQPVYRLLGGPTQEKIPAYASALGFSIEPEKAREKVKEFRAQGFTGTKWFVREGPTDGP</sequence>
<dbReference type="SUPFAM" id="SSF51604">
    <property type="entry name" value="Enolase C-terminal domain-like"/>
    <property type="match status" value="1"/>
</dbReference>
<dbReference type="EMBL" id="BARS01006092">
    <property type="protein sequence ID" value="GAF83129.1"/>
    <property type="molecule type" value="Genomic_DNA"/>
</dbReference>
<evidence type="ECO:0000256" key="2">
    <source>
        <dbReference type="ARBA" id="ARBA00022723"/>
    </source>
</evidence>
<dbReference type="Pfam" id="PF02746">
    <property type="entry name" value="MR_MLE_N"/>
    <property type="match status" value="1"/>
</dbReference>
<dbReference type="InterPro" id="IPR036849">
    <property type="entry name" value="Enolase-like_C_sf"/>
</dbReference>
<gene>
    <name evidence="5" type="ORF">S01H1_11917</name>
</gene>
<dbReference type="InterPro" id="IPR013341">
    <property type="entry name" value="Mandelate_racemase_N_dom"/>
</dbReference>
<dbReference type="GO" id="GO:0016052">
    <property type="term" value="P:carbohydrate catabolic process"/>
    <property type="evidence" value="ECO:0007669"/>
    <property type="project" value="TreeGrafter"/>
</dbReference>
<evidence type="ECO:0000256" key="3">
    <source>
        <dbReference type="ARBA" id="ARBA00022842"/>
    </source>
</evidence>
<reference evidence="5" key="1">
    <citation type="journal article" date="2014" name="Front. Microbiol.">
        <title>High frequency of phylogenetically diverse reductive dehalogenase-homologous genes in deep subseafloor sedimentary metagenomes.</title>
        <authorList>
            <person name="Kawai M."/>
            <person name="Futagami T."/>
            <person name="Toyoda A."/>
            <person name="Takaki Y."/>
            <person name="Nishi S."/>
            <person name="Hori S."/>
            <person name="Arai W."/>
            <person name="Tsubouchi T."/>
            <person name="Morono Y."/>
            <person name="Uchiyama I."/>
            <person name="Ito T."/>
            <person name="Fujiyama A."/>
            <person name="Inagaki F."/>
            <person name="Takami H."/>
        </authorList>
    </citation>
    <scope>NUCLEOTIDE SEQUENCE</scope>
    <source>
        <strain evidence="5">Expedition CK06-06</strain>
    </source>
</reference>
<name>X0SPY7_9ZZZZ</name>
<comment type="cofactor">
    <cofactor evidence="1">
        <name>Mg(2+)</name>
        <dbReference type="ChEBI" id="CHEBI:18420"/>
    </cofactor>
</comment>
<feature type="non-terminal residue" evidence="5">
    <location>
        <position position="175"/>
    </location>
</feature>
<dbReference type="Gene3D" id="3.30.390.10">
    <property type="entry name" value="Enolase-like, N-terminal domain"/>
    <property type="match status" value="1"/>
</dbReference>
<organism evidence="5">
    <name type="scientific">marine sediment metagenome</name>
    <dbReference type="NCBI Taxonomy" id="412755"/>
    <lineage>
        <taxon>unclassified sequences</taxon>
        <taxon>metagenomes</taxon>
        <taxon>ecological metagenomes</taxon>
    </lineage>
</organism>